<accession>A0A1F6UVT6</accession>
<protein>
    <submittedName>
        <fullName evidence="1">Uncharacterized protein</fullName>
    </submittedName>
</protein>
<dbReference type="AlphaFoldDB" id="A0A1F6UVT6"/>
<sequence length="87" mass="9627">MKDIKGKALQFNVIFRPEPEGGFTAMAPSLPGCITYGKDLKEAKKMITDAIKGYLFSLQKHGQRVCSDEESFVSLISLNFSRIKANA</sequence>
<evidence type="ECO:0000313" key="1">
    <source>
        <dbReference type="EMBL" id="OGI61404.1"/>
    </source>
</evidence>
<dbReference type="InterPro" id="IPR035069">
    <property type="entry name" value="TTHA1013/TTHA0281-like"/>
</dbReference>
<dbReference type="SUPFAM" id="SSF143100">
    <property type="entry name" value="TTHA1013/TTHA0281-like"/>
    <property type="match status" value="1"/>
</dbReference>
<evidence type="ECO:0000313" key="2">
    <source>
        <dbReference type="Proteomes" id="UP000182253"/>
    </source>
</evidence>
<proteinExistence type="predicted"/>
<dbReference type="Gene3D" id="3.30.160.250">
    <property type="match status" value="1"/>
</dbReference>
<reference evidence="1 2" key="1">
    <citation type="journal article" date="2016" name="Nat. Commun.">
        <title>Thousands of microbial genomes shed light on interconnected biogeochemical processes in an aquifer system.</title>
        <authorList>
            <person name="Anantharaman K."/>
            <person name="Brown C.T."/>
            <person name="Hug L.A."/>
            <person name="Sharon I."/>
            <person name="Castelle C.J."/>
            <person name="Probst A.J."/>
            <person name="Thomas B.C."/>
            <person name="Singh A."/>
            <person name="Wilkins M.J."/>
            <person name="Karaoz U."/>
            <person name="Brodie E.L."/>
            <person name="Williams K.H."/>
            <person name="Hubbard S.S."/>
            <person name="Banfield J.F."/>
        </authorList>
    </citation>
    <scope>NUCLEOTIDE SEQUENCE [LARGE SCALE GENOMIC DNA]</scope>
</reference>
<dbReference type="Proteomes" id="UP000182253">
    <property type="component" value="Unassembled WGS sequence"/>
</dbReference>
<dbReference type="EMBL" id="MFTL01000019">
    <property type="protein sequence ID" value="OGI61404.1"/>
    <property type="molecule type" value="Genomic_DNA"/>
</dbReference>
<organism evidence="1 2">
    <name type="scientific">Candidatus Nomurabacteria bacterium RIFCSPHIGHO2_01_FULL_39_9</name>
    <dbReference type="NCBI Taxonomy" id="1801735"/>
    <lineage>
        <taxon>Bacteria</taxon>
        <taxon>Candidatus Nomuraibacteriota</taxon>
    </lineage>
</organism>
<gene>
    <name evidence="1" type="ORF">A2645_00010</name>
</gene>
<name>A0A1F6UVT6_9BACT</name>
<dbReference type="STRING" id="1801735.A2645_00010"/>
<comment type="caution">
    <text evidence="1">The sequence shown here is derived from an EMBL/GenBank/DDBJ whole genome shotgun (WGS) entry which is preliminary data.</text>
</comment>